<comment type="caution">
    <text evidence="5">The sequence shown here is derived from an EMBL/GenBank/DDBJ whole genome shotgun (WGS) entry which is preliminary data.</text>
</comment>
<evidence type="ECO:0000313" key="5">
    <source>
        <dbReference type="EMBL" id="KAH6600401.1"/>
    </source>
</evidence>
<dbReference type="PANTHER" id="PTHR28637">
    <property type="entry name" value="DNA REPLICATION FACTOR CDT1"/>
    <property type="match status" value="1"/>
</dbReference>
<evidence type="ECO:0000259" key="4">
    <source>
        <dbReference type="SMART" id="SM01075"/>
    </source>
</evidence>
<sequence length="764" mass="83678">MSTRSRPRRRSSHPLRLPDTTPSVTSFLQRVKPTPTQLDSLVASKAALTAVTEVVSTALSQQQTSEDAAPLITIPSPAAADSGLDGAVNDESAYTRLFKRPRLPRRATLGAVLLSSDKELLLDLPLVGPKNHSPLPEEASDLFPSKSSDLRVSPLSDSSLPASVCAVSPSLASCSESLHEQIPLSPKLSVRALDPAVSSDRSRLSKRKYVDEKIQLKSEIDDHGSTIKCIEDGIQSTPPNKKAQIDSSGVENDVTIPPAKIGEDFTVTLPTEKTPKKTPAYLRYKHLLNSGGSTGVEDQIKKSSLLQRELPSSLELLHTVFQSLEKVYHFTTSRDQRCVYHKIRKAVENLSNRSFELSHLAQIMYIYPNAYKLQAIRTIHDGTTVSSVLIEVPQGFTNNISDHSTLESLATPPSSRRQFTGNGGSRDADEKIATPICQPQSGVKNSVVRCGIYSPAPVRSIDDLTTYQQLVSSATMMESRLLTFRRRLESWVEITHNAFLEEDLDRKRDIEALGGLPQWHPQFQLCTVPDLPLAVLPEPEESHFQKLWKTRGGYDMPGISASPTAALFQGINDKLNARLSRKSDVGTTNTVLSDTPPVVEASESNQADSSTPSQPASLLEADTANPPKPISRAAAIILRLREKNRIKAEQQKACPRPSLESMRRDEMMKRLPSIAQSLSMHYSSSKKTAMPLSSAMSYLTDGFAHHNLSSNDIYDHVTLLASVAPMLCQIITSEGRPVLKLLTLSKPMEIVRDAIQKAANGCGK</sequence>
<reference evidence="5 6" key="1">
    <citation type="submission" date="2021-02" db="EMBL/GenBank/DDBJ databases">
        <title>Variation within the Batrachochytrium salamandrivorans European outbreak.</title>
        <authorList>
            <person name="Kelly M."/>
            <person name="Pasmans F."/>
            <person name="Shea T.P."/>
            <person name="Munoz J.F."/>
            <person name="Carranza S."/>
            <person name="Cuomo C.A."/>
            <person name="Martel A."/>
        </authorList>
    </citation>
    <scope>NUCLEOTIDE SEQUENCE [LARGE SCALE GENOMIC DNA]</scope>
    <source>
        <strain evidence="5 6">AMFP18/2</strain>
    </source>
</reference>
<dbReference type="EMBL" id="JAFCIX010000038">
    <property type="protein sequence ID" value="KAH6600401.1"/>
    <property type="molecule type" value="Genomic_DNA"/>
</dbReference>
<dbReference type="Gene3D" id="1.10.10.1420">
    <property type="entry name" value="DNA replication factor Cdt1, C-terminal WH domain"/>
    <property type="match status" value="1"/>
</dbReference>
<dbReference type="Pfam" id="PF08839">
    <property type="entry name" value="CDT1"/>
    <property type="match status" value="1"/>
</dbReference>
<dbReference type="PANTHER" id="PTHR28637:SF1">
    <property type="entry name" value="DNA REPLICATION FACTOR CDT1"/>
    <property type="match status" value="1"/>
</dbReference>
<evidence type="ECO:0000256" key="3">
    <source>
        <dbReference type="SAM" id="MobiDB-lite"/>
    </source>
</evidence>
<name>A0ABQ8FMX5_9FUNG</name>
<accession>A0ABQ8FMX5</accession>
<comment type="similarity">
    <text evidence="1">Belongs to the Cdt1 family.</text>
</comment>
<organism evidence="5 6">
    <name type="scientific">Batrachochytrium salamandrivorans</name>
    <dbReference type="NCBI Taxonomy" id="1357716"/>
    <lineage>
        <taxon>Eukaryota</taxon>
        <taxon>Fungi</taxon>
        <taxon>Fungi incertae sedis</taxon>
        <taxon>Chytridiomycota</taxon>
        <taxon>Chytridiomycota incertae sedis</taxon>
        <taxon>Chytridiomycetes</taxon>
        <taxon>Rhizophydiales</taxon>
        <taxon>Rhizophydiales incertae sedis</taxon>
        <taxon>Batrachochytrium</taxon>
    </lineage>
</organism>
<feature type="compositionally biased region" description="Polar residues" evidence="3">
    <location>
        <begin position="403"/>
        <end position="420"/>
    </location>
</feature>
<gene>
    <name evidence="5" type="ORF">BASA50_002335</name>
</gene>
<protein>
    <recommendedName>
        <fullName evidence="4">CDT1 Geminin-binding domain-containing protein</fullName>
    </recommendedName>
</protein>
<dbReference type="SMART" id="SM01075">
    <property type="entry name" value="CDT1"/>
    <property type="match status" value="1"/>
</dbReference>
<feature type="region of interest" description="Disordered" evidence="3">
    <location>
        <begin position="233"/>
        <end position="253"/>
    </location>
</feature>
<dbReference type="InterPro" id="IPR032054">
    <property type="entry name" value="Cdt1_C"/>
</dbReference>
<feature type="region of interest" description="Disordered" evidence="3">
    <location>
        <begin position="582"/>
        <end position="627"/>
    </location>
</feature>
<feature type="region of interest" description="Disordered" evidence="3">
    <location>
        <begin position="403"/>
        <end position="430"/>
    </location>
</feature>
<feature type="domain" description="CDT1 Geminin-binding" evidence="4">
    <location>
        <begin position="310"/>
        <end position="538"/>
    </location>
</feature>
<feature type="compositionally biased region" description="Polar residues" evidence="3">
    <location>
        <begin position="234"/>
        <end position="250"/>
    </location>
</feature>
<keyword evidence="6" id="KW-1185">Reference proteome</keyword>
<dbReference type="Pfam" id="PF16679">
    <property type="entry name" value="CDT1_C"/>
    <property type="match status" value="1"/>
</dbReference>
<proteinExistence type="inferred from homology"/>
<evidence type="ECO:0000313" key="6">
    <source>
        <dbReference type="Proteomes" id="UP001648503"/>
    </source>
</evidence>
<feature type="region of interest" description="Disordered" evidence="3">
    <location>
        <begin position="1"/>
        <end position="22"/>
    </location>
</feature>
<dbReference type="Proteomes" id="UP001648503">
    <property type="component" value="Unassembled WGS sequence"/>
</dbReference>
<feature type="compositionally biased region" description="Basic residues" evidence="3">
    <location>
        <begin position="1"/>
        <end position="13"/>
    </location>
</feature>
<dbReference type="InterPro" id="IPR045173">
    <property type="entry name" value="Cdt1"/>
</dbReference>
<feature type="compositionally biased region" description="Polar residues" evidence="3">
    <location>
        <begin position="602"/>
        <end position="616"/>
    </location>
</feature>
<evidence type="ECO:0000256" key="2">
    <source>
        <dbReference type="ARBA" id="ARBA00023306"/>
    </source>
</evidence>
<keyword evidence="2" id="KW-0131">Cell cycle</keyword>
<evidence type="ECO:0000256" key="1">
    <source>
        <dbReference type="ARBA" id="ARBA00008356"/>
    </source>
</evidence>
<dbReference type="InterPro" id="IPR036390">
    <property type="entry name" value="WH_DNA-bd_sf"/>
</dbReference>
<dbReference type="SUPFAM" id="SSF46785">
    <property type="entry name" value="Winged helix' DNA-binding domain"/>
    <property type="match status" value="1"/>
</dbReference>
<dbReference type="InterPro" id="IPR014939">
    <property type="entry name" value="CDT1_Gemini-bd-like"/>
</dbReference>
<dbReference type="InterPro" id="IPR038090">
    <property type="entry name" value="Cdt1_C_WH_dom_sf"/>
</dbReference>